<organism evidence="1 2">
    <name type="scientific">Rhizobium etli (strain CIAT 652)</name>
    <dbReference type="NCBI Taxonomy" id="491916"/>
    <lineage>
        <taxon>Bacteria</taxon>
        <taxon>Pseudomonadati</taxon>
        <taxon>Pseudomonadota</taxon>
        <taxon>Alphaproteobacteria</taxon>
        <taxon>Hyphomicrobiales</taxon>
        <taxon>Rhizobiaceae</taxon>
        <taxon>Rhizobium/Agrobacterium group</taxon>
        <taxon>Rhizobium</taxon>
    </lineage>
</organism>
<dbReference type="AlphaFoldDB" id="B3Q196"/>
<evidence type="ECO:0000313" key="2">
    <source>
        <dbReference type="Proteomes" id="UP000008817"/>
    </source>
</evidence>
<dbReference type="HOGENOM" id="CLU_942924_0_0_5"/>
<proteinExistence type="predicted"/>
<dbReference type="SUPFAM" id="SSF51905">
    <property type="entry name" value="FAD/NAD(P)-binding domain"/>
    <property type="match status" value="1"/>
</dbReference>
<dbReference type="PANTHER" id="PTHR43106">
    <property type="entry name" value="DEHYDROGENASE-RELATED"/>
    <property type="match status" value="1"/>
</dbReference>
<dbReference type="PANTHER" id="PTHR43106:SF1">
    <property type="entry name" value="DEHYDROGENASE-RELATED"/>
    <property type="match status" value="1"/>
</dbReference>
<name>B3Q196_RHIE6</name>
<dbReference type="Proteomes" id="UP000008817">
    <property type="component" value="Plasmid pA"/>
</dbReference>
<evidence type="ECO:0000313" key="1">
    <source>
        <dbReference type="EMBL" id="ACE93452.1"/>
    </source>
</evidence>
<gene>
    <name evidence="1" type="ordered locus">RHECIAT_PA0000106</name>
</gene>
<keyword evidence="1" id="KW-0614">Plasmid</keyword>
<protein>
    <submittedName>
        <fullName evidence="1">Uncharacterized protein</fullName>
    </submittedName>
</protein>
<dbReference type="KEGG" id="rec:RHECIAT_PA0000106"/>
<reference evidence="1 2" key="1">
    <citation type="submission" date="2008-04" db="EMBL/GenBank/DDBJ databases">
        <title>Genome diversity and DNA divergence of Rhizobium etli.</title>
        <authorList>
            <person name="Gonzalez V."/>
            <person name="Acosta J.L."/>
            <person name="Santamaria R.I."/>
            <person name="Bustos P."/>
            <person name="Hernandez-Gonzalez I.L."/>
            <person name="Fernandez J.L."/>
            <person name="Diaz R."/>
            <person name="Flores M."/>
            <person name="Mora J."/>
            <person name="Palacios R."/>
            <person name="Davila G."/>
        </authorList>
    </citation>
    <scope>NUCLEOTIDE SEQUENCE [LARGE SCALE GENOMIC DNA]</scope>
    <source>
        <strain evidence="1 2">CIAT 652</strain>
        <plasmid evidence="2">Plasmid pA</plasmid>
    </source>
</reference>
<geneLocation type="plasmid" evidence="1 2">
    <name>pA</name>
</geneLocation>
<dbReference type="InterPro" id="IPR036188">
    <property type="entry name" value="FAD/NAD-bd_sf"/>
</dbReference>
<sequence>MSSEANIRTYESIVLSPREIEHLVQIISEKIRKLALVVDAKVVNLKHTRSGWIVSDSHGPVAEGRVLIAAGGRAAGSLLKVAGVSPQEGKGIDLGVRLEFLDRHAVQKLRARGPDAKVLLGSTRTFCLNHPGTIFRYAFQDISIPGGIVADEVEPRANFGILTRVQGKAVALAQALDYLKTVPRSEYERAPVVKGIPDLQLPMIQSAYGKAVAQRLSTFAETLGELGLVDWEQEYRIHFPLLDWHWDVFAVGDTHRTAQPDLFVAGDAAGHARGLLQAAVSGRLAASEALAYAGI</sequence>
<dbReference type="EMBL" id="CP001075">
    <property type="protein sequence ID" value="ACE93452.1"/>
    <property type="molecule type" value="Genomic_DNA"/>
</dbReference>
<accession>B3Q196</accession>